<protein>
    <submittedName>
        <fullName evidence="5">15263_t:CDS:1</fullName>
    </submittedName>
</protein>
<gene>
    <name evidence="5" type="ORF">AMORRO_LOCUS15016</name>
</gene>
<dbReference type="PANTHER" id="PTHR24096">
    <property type="entry name" value="LONG-CHAIN-FATTY-ACID--COA LIGASE"/>
    <property type="match status" value="1"/>
</dbReference>
<feature type="non-terminal residue" evidence="5">
    <location>
        <position position="370"/>
    </location>
</feature>
<proteinExistence type="inferred from homology"/>
<dbReference type="Pfam" id="PF00501">
    <property type="entry name" value="AMP-binding"/>
    <property type="match status" value="1"/>
</dbReference>
<evidence type="ECO:0000259" key="4">
    <source>
        <dbReference type="Pfam" id="PF00501"/>
    </source>
</evidence>
<keyword evidence="2" id="KW-0436">Ligase</keyword>
<dbReference type="Gene3D" id="3.40.50.980">
    <property type="match status" value="2"/>
</dbReference>
<feature type="non-terminal residue" evidence="5">
    <location>
        <position position="1"/>
    </location>
</feature>
<dbReference type="Proteomes" id="UP000789342">
    <property type="component" value="Unassembled WGS sequence"/>
</dbReference>
<dbReference type="PROSITE" id="PS00455">
    <property type="entry name" value="AMP_BINDING"/>
    <property type="match status" value="1"/>
</dbReference>
<name>A0A9N9NK84_9GLOM</name>
<dbReference type="PANTHER" id="PTHR24096:SF149">
    <property type="entry name" value="AMP-BINDING DOMAIN-CONTAINING PROTEIN-RELATED"/>
    <property type="match status" value="1"/>
</dbReference>
<evidence type="ECO:0000313" key="6">
    <source>
        <dbReference type="Proteomes" id="UP000789342"/>
    </source>
</evidence>
<evidence type="ECO:0000256" key="2">
    <source>
        <dbReference type="ARBA" id="ARBA00022598"/>
    </source>
</evidence>
<dbReference type="EMBL" id="CAJVPV010032779">
    <property type="protein sequence ID" value="CAG8745642.1"/>
    <property type="molecule type" value="Genomic_DNA"/>
</dbReference>
<dbReference type="InterPro" id="IPR020845">
    <property type="entry name" value="AMP-binding_CS"/>
</dbReference>
<dbReference type="InterPro" id="IPR000873">
    <property type="entry name" value="AMP-dep_synth/lig_dom"/>
</dbReference>
<dbReference type="GO" id="GO:0016405">
    <property type="term" value="F:CoA-ligase activity"/>
    <property type="evidence" value="ECO:0007669"/>
    <property type="project" value="TreeGrafter"/>
</dbReference>
<feature type="transmembrane region" description="Helical" evidence="3">
    <location>
        <begin position="180"/>
        <end position="202"/>
    </location>
</feature>
<evidence type="ECO:0000313" key="5">
    <source>
        <dbReference type="EMBL" id="CAG8745642.1"/>
    </source>
</evidence>
<comment type="similarity">
    <text evidence="1">Belongs to the ATP-dependent AMP-binding enzyme family.</text>
</comment>
<dbReference type="SUPFAM" id="SSF56801">
    <property type="entry name" value="Acetyl-CoA synthetase-like"/>
    <property type="match status" value="1"/>
</dbReference>
<feature type="domain" description="AMP-dependent synthetase/ligase" evidence="4">
    <location>
        <begin position="3"/>
        <end position="340"/>
    </location>
</feature>
<keyword evidence="3" id="KW-1133">Transmembrane helix</keyword>
<keyword evidence="3" id="KW-0472">Membrane</keyword>
<evidence type="ECO:0000256" key="1">
    <source>
        <dbReference type="ARBA" id="ARBA00006432"/>
    </source>
</evidence>
<organism evidence="5 6">
    <name type="scientific">Acaulospora morrowiae</name>
    <dbReference type="NCBI Taxonomy" id="94023"/>
    <lineage>
        <taxon>Eukaryota</taxon>
        <taxon>Fungi</taxon>
        <taxon>Fungi incertae sedis</taxon>
        <taxon>Mucoromycota</taxon>
        <taxon>Glomeromycotina</taxon>
        <taxon>Glomeromycetes</taxon>
        <taxon>Diversisporales</taxon>
        <taxon>Acaulosporaceae</taxon>
        <taxon>Acaulospora</taxon>
    </lineage>
</organism>
<evidence type="ECO:0000256" key="3">
    <source>
        <dbReference type="SAM" id="Phobius"/>
    </source>
</evidence>
<reference evidence="5" key="1">
    <citation type="submission" date="2021-06" db="EMBL/GenBank/DDBJ databases">
        <authorList>
            <person name="Kallberg Y."/>
            <person name="Tangrot J."/>
            <person name="Rosling A."/>
        </authorList>
    </citation>
    <scope>NUCLEOTIDE SEQUENCE</scope>
    <source>
        <strain evidence="5">CL551</strain>
    </source>
</reference>
<keyword evidence="3" id="KW-0812">Transmembrane</keyword>
<accession>A0A9N9NK84</accession>
<dbReference type="OrthoDB" id="1898221at2759"/>
<keyword evidence="6" id="KW-1185">Reference proteome</keyword>
<dbReference type="AlphaFoldDB" id="A0A9N9NK84"/>
<sequence length="370" mass="40034">DTKKFAAGLHDKVGFKRGDVLAIVSPNQVDYPIVLFGAIAAGGIVSPANPTYTVKELSFQLSNSGASMIISYPSCLSTIIEAAAEVGIPRSKIFLIGDKEVDGFQPYSTLFIDREFEPVEYTPEEVKNTVAILCYSSGTTGKSKGVQTTHTNIIANVEQFISIDKGLSQKEVFMGVLPFFHIYGLNLLLHAVLILGASTVLIPKFDLATFCRVVQDYKVTYGHLVPPIILLLVKDPTVKEYDLSSLRVIVNGAAPLSKSLIDDMLSIHNITVKQGYGLTETSPVISVDDEKGSTKGIYRSVGKLLPNIEAKIIAENGQELDCNQPGQLCVRGPNVMKGYLNNEEANNAAFDSDGFLYTGDVAFIDDQGQS</sequence>
<dbReference type="Gene3D" id="2.30.38.10">
    <property type="entry name" value="Luciferase, Domain 3"/>
    <property type="match status" value="1"/>
</dbReference>
<comment type="caution">
    <text evidence="5">The sequence shown here is derived from an EMBL/GenBank/DDBJ whole genome shotgun (WGS) entry which is preliminary data.</text>
</comment>